<dbReference type="Proteomes" id="UP000075714">
    <property type="component" value="Unassembled WGS sequence"/>
</dbReference>
<organism evidence="1 2">
    <name type="scientific">Gonium pectorale</name>
    <name type="common">Green alga</name>
    <dbReference type="NCBI Taxonomy" id="33097"/>
    <lineage>
        <taxon>Eukaryota</taxon>
        <taxon>Viridiplantae</taxon>
        <taxon>Chlorophyta</taxon>
        <taxon>core chlorophytes</taxon>
        <taxon>Chlorophyceae</taxon>
        <taxon>CS clade</taxon>
        <taxon>Chlamydomonadales</taxon>
        <taxon>Volvocaceae</taxon>
        <taxon>Gonium</taxon>
    </lineage>
</organism>
<keyword evidence="2" id="KW-1185">Reference proteome</keyword>
<protein>
    <submittedName>
        <fullName evidence="1">Uncharacterized protein</fullName>
    </submittedName>
</protein>
<proteinExistence type="predicted"/>
<name>A0A150GLK1_GONPE</name>
<dbReference type="EMBL" id="LSYV01000016">
    <property type="protein sequence ID" value="KXZ50667.1"/>
    <property type="molecule type" value="Genomic_DNA"/>
</dbReference>
<comment type="caution">
    <text evidence="1">The sequence shown here is derived from an EMBL/GenBank/DDBJ whole genome shotgun (WGS) entry which is preliminary data.</text>
</comment>
<dbReference type="AlphaFoldDB" id="A0A150GLK1"/>
<reference evidence="2" key="1">
    <citation type="journal article" date="2016" name="Nat. Commun.">
        <title>The Gonium pectorale genome demonstrates co-option of cell cycle regulation during the evolution of multicellularity.</title>
        <authorList>
            <person name="Hanschen E.R."/>
            <person name="Marriage T.N."/>
            <person name="Ferris P.J."/>
            <person name="Hamaji T."/>
            <person name="Toyoda A."/>
            <person name="Fujiyama A."/>
            <person name="Neme R."/>
            <person name="Noguchi H."/>
            <person name="Minakuchi Y."/>
            <person name="Suzuki M."/>
            <person name="Kawai-Toyooka H."/>
            <person name="Smith D.R."/>
            <person name="Sparks H."/>
            <person name="Anderson J."/>
            <person name="Bakaric R."/>
            <person name="Luria V."/>
            <person name="Karger A."/>
            <person name="Kirschner M.W."/>
            <person name="Durand P.M."/>
            <person name="Michod R.E."/>
            <person name="Nozaki H."/>
            <person name="Olson B.J."/>
        </authorList>
    </citation>
    <scope>NUCLEOTIDE SEQUENCE [LARGE SCALE GENOMIC DNA]</scope>
    <source>
        <strain evidence="2">NIES-2863</strain>
    </source>
</reference>
<accession>A0A150GLK1</accession>
<evidence type="ECO:0000313" key="1">
    <source>
        <dbReference type="EMBL" id="KXZ50667.1"/>
    </source>
</evidence>
<sequence length="207" mass="21511">MAYYLSTGQPVLALGPGQQLTMTALSLNMRDVVEPLGPLWSISLPTLAPPRIFRVPVEATLVLQDVTIIVMNATLQSLFLSLCSSTDRWPYTPGVSLIKGAVVISSHDSHARGPDGSPGGGGVVRWRNVTITCPDETAVVNPKPGLRRPYPCSAAAVTGGDAGELRAASAAMLRTTQGPVYLAVTGNTSLAPNSGSGGSFRTVIADV</sequence>
<gene>
    <name evidence="1" type="ORF">GPECTOR_15g351</name>
</gene>
<evidence type="ECO:0000313" key="2">
    <source>
        <dbReference type="Proteomes" id="UP000075714"/>
    </source>
</evidence>
<dbReference type="OrthoDB" id="559055at2759"/>